<dbReference type="SUPFAM" id="SSF53448">
    <property type="entry name" value="Nucleotide-diphospho-sugar transferases"/>
    <property type="match status" value="1"/>
</dbReference>
<proteinExistence type="predicted"/>
<dbReference type="Proteomes" id="UP001499954">
    <property type="component" value="Unassembled WGS sequence"/>
</dbReference>
<dbReference type="RefSeq" id="WP_157415290.1">
    <property type="nucleotide sequence ID" value="NZ_BAAAMK010000008.1"/>
</dbReference>
<organism evidence="1 2">
    <name type="scientific">Agromyces allii</name>
    <dbReference type="NCBI Taxonomy" id="393607"/>
    <lineage>
        <taxon>Bacteria</taxon>
        <taxon>Bacillati</taxon>
        <taxon>Actinomycetota</taxon>
        <taxon>Actinomycetes</taxon>
        <taxon>Micrococcales</taxon>
        <taxon>Microbacteriaceae</taxon>
        <taxon>Agromyces</taxon>
    </lineage>
</organism>
<accession>A0ABN2R273</accession>
<dbReference type="InterPro" id="IPR029044">
    <property type="entry name" value="Nucleotide-diphossugar_trans"/>
</dbReference>
<name>A0ABN2R273_9MICO</name>
<protein>
    <recommendedName>
        <fullName evidence="3">Glycosyl transferase family 2</fullName>
    </recommendedName>
</protein>
<evidence type="ECO:0008006" key="3">
    <source>
        <dbReference type="Google" id="ProtNLM"/>
    </source>
</evidence>
<evidence type="ECO:0000313" key="1">
    <source>
        <dbReference type="EMBL" id="GAA1962063.1"/>
    </source>
</evidence>
<sequence length="186" mass="20734">MEIKLTDNFGPHTKYYPTLIDPAFQAESVLVTADDDILYPPWWLSRLLRAYDSAPDLIHCHRAHRIGVGEGERFQPYNTWAPCVGRRISNKNFATGVSGVLYPPVMLRALKAAATGFRDRAPSADDIWINFVAHQAGIPVRQAGVFARHFPFVPGSQASGLYVTNVAEAQNDVQIARTYGPRLLRN</sequence>
<gene>
    <name evidence="1" type="ORF">GCM10009717_31080</name>
</gene>
<dbReference type="EMBL" id="BAAAMK010000008">
    <property type="protein sequence ID" value="GAA1962063.1"/>
    <property type="molecule type" value="Genomic_DNA"/>
</dbReference>
<keyword evidence="2" id="KW-1185">Reference proteome</keyword>
<comment type="caution">
    <text evidence="1">The sequence shown here is derived from an EMBL/GenBank/DDBJ whole genome shotgun (WGS) entry which is preliminary data.</text>
</comment>
<evidence type="ECO:0000313" key="2">
    <source>
        <dbReference type="Proteomes" id="UP001499954"/>
    </source>
</evidence>
<reference evidence="1 2" key="1">
    <citation type="journal article" date="2019" name="Int. J. Syst. Evol. Microbiol.">
        <title>The Global Catalogue of Microorganisms (GCM) 10K type strain sequencing project: providing services to taxonomists for standard genome sequencing and annotation.</title>
        <authorList>
            <consortium name="The Broad Institute Genomics Platform"/>
            <consortium name="The Broad Institute Genome Sequencing Center for Infectious Disease"/>
            <person name="Wu L."/>
            <person name="Ma J."/>
        </authorList>
    </citation>
    <scope>NUCLEOTIDE SEQUENCE [LARGE SCALE GENOMIC DNA]</scope>
    <source>
        <strain evidence="1 2">JCM 13584</strain>
    </source>
</reference>